<evidence type="ECO:0000256" key="2">
    <source>
        <dbReference type="SAM" id="Phobius"/>
    </source>
</evidence>
<evidence type="ECO:0000313" key="3">
    <source>
        <dbReference type="EMBL" id="MFC4097273.1"/>
    </source>
</evidence>
<reference evidence="4" key="1">
    <citation type="journal article" date="2019" name="Int. J. Syst. Evol. Microbiol.">
        <title>The Global Catalogue of Microorganisms (GCM) 10K type strain sequencing project: providing services to taxonomists for standard genome sequencing and annotation.</title>
        <authorList>
            <consortium name="The Broad Institute Genomics Platform"/>
            <consortium name="The Broad Institute Genome Sequencing Center for Infectious Disease"/>
            <person name="Wu L."/>
            <person name="Ma J."/>
        </authorList>
    </citation>
    <scope>NUCLEOTIDE SEQUENCE [LARGE SCALE GENOMIC DNA]</scope>
    <source>
        <strain evidence="4">CECT 7477</strain>
    </source>
</reference>
<evidence type="ECO:0000256" key="1">
    <source>
        <dbReference type="SAM" id="MobiDB-lite"/>
    </source>
</evidence>
<keyword evidence="2" id="KW-0812">Transmembrane</keyword>
<protein>
    <submittedName>
        <fullName evidence="3">Uncharacterized protein</fullName>
    </submittedName>
</protein>
<feature type="compositionally biased region" description="Basic and acidic residues" evidence="1">
    <location>
        <begin position="1"/>
        <end position="11"/>
    </location>
</feature>
<name>A0ABV8JQV2_9FLAO</name>
<keyword evidence="4" id="KW-1185">Reference proteome</keyword>
<sequence length="63" mass="7173">MEKMDKTEWKATDSSPVDTKQKNDGSVQNMTTNKTENKFPLTTIVVVAILFVIVAFYLMFVEV</sequence>
<accession>A0ABV8JQV2</accession>
<keyword evidence="2" id="KW-0472">Membrane</keyword>
<evidence type="ECO:0000313" key="4">
    <source>
        <dbReference type="Proteomes" id="UP001595814"/>
    </source>
</evidence>
<dbReference type="Proteomes" id="UP001595814">
    <property type="component" value="Unassembled WGS sequence"/>
</dbReference>
<keyword evidence="2" id="KW-1133">Transmembrane helix</keyword>
<comment type="caution">
    <text evidence="3">The sequence shown here is derived from an EMBL/GenBank/DDBJ whole genome shotgun (WGS) entry which is preliminary data.</text>
</comment>
<gene>
    <name evidence="3" type="ORF">ACFOUT_15385</name>
</gene>
<organism evidence="3 4">
    <name type="scientific">Euzebyella saccharophila</name>
    <dbReference type="NCBI Taxonomy" id="679664"/>
    <lineage>
        <taxon>Bacteria</taxon>
        <taxon>Pseudomonadati</taxon>
        <taxon>Bacteroidota</taxon>
        <taxon>Flavobacteriia</taxon>
        <taxon>Flavobacteriales</taxon>
        <taxon>Flavobacteriaceae</taxon>
        <taxon>Euzebyella</taxon>
    </lineage>
</organism>
<feature type="region of interest" description="Disordered" evidence="1">
    <location>
        <begin position="1"/>
        <end position="32"/>
    </location>
</feature>
<feature type="transmembrane region" description="Helical" evidence="2">
    <location>
        <begin position="39"/>
        <end position="60"/>
    </location>
</feature>
<dbReference type="RefSeq" id="WP_192461968.1">
    <property type="nucleotide sequence ID" value="NZ_JACYFJ010000002.1"/>
</dbReference>
<dbReference type="EMBL" id="JBHSAW010000010">
    <property type="protein sequence ID" value="MFC4097273.1"/>
    <property type="molecule type" value="Genomic_DNA"/>
</dbReference>
<feature type="compositionally biased region" description="Polar residues" evidence="1">
    <location>
        <begin position="12"/>
        <end position="32"/>
    </location>
</feature>
<proteinExistence type="predicted"/>